<dbReference type="Proteomes" id="UP000033924">
    <property type="component" value="Unassembled WGS sequence"/>
</dbReference>
<dbReference type="EMBL" id="JXNU01000003">
    <property type="protein sequence ID" value="KKF36040.1"/>
    <property type="molecule type" value="Genomic_DNA"/>
</dbReference>
<dbReference type="InterPro" id="IPR029787">
    <property type="entry name" value="Nucleotide_cyclase"/>
</dbReference>
<proteinExistence type="predicted"/>
<dbReference type="RefSeq" id="WP_016191056.1">
    <property type="nucleotide sequence ID" value="NZ_CP089932.1"/>
</dbReference>
<evidence type="ECO:0008006" key="3">
    <source>
        <dbReference type="Google" id="ProtNLM"/>
    </source>
</evidence>
<keyword evidence="2" id="KW-1185">Reference proteome</keyword>
<dbReference type="AlphaFoldDB" id="A0A0M2K9H9"/>
<reference evidence="1 2" key="1">
    <citation type="submission" date="2015-01" db="EMBL/GenBank/DDBJ databases">
        <title>Erwinia tracheiphila.</title>
        <authorList>
            <person name="Shapiro L.R."/>
        </authorList>
    </citation>
    <scope>NUCLEOTIDE SEQUENCE [LARGE SCALE GENOMIC DNA]</scope>
    <source>
        <strain evidence="1 2">BuffGH</strain>
    </source>
</reference>
<sequence>MQDLEIPHCFNDRAATHFTISAGFVPMKATYFDDALANADRALYLAKNRGRNTIPSYCDIEKWSRPTCRCRLNELKKERHFMVVTRTC</sequence>
<dbReference type="SUPFAM" id="SSF55073">
    <property type="entry name" value="Nucleotide cyclase"/>
    <property type="match status" value="1"/>
</dbReference>
<dbReference type="STRING" id="65700.SY86_12390"/>
<evidence type="ECO:0000313" key="2">
    <source>
        <dbReference type="Proteomes" id="UP000033924"/>
    </source>
</evidence>
<comment type="caution">
    <text evidence="1">The sequence shown here is derived from an EMBL/GenBank/DDBJ whole genome shotgun (WGS) entry which is preliminary data.</text>
</comment>
<protein>
    <recommendedName>
        <fullName evidence="3">Diguanylate cyclase</fullName>
    </recommendedName>
</protein>
<dbReference type="Gene3D" id="3.30.70.270">
    <property type="match status" value="1"/>
</dbReference>
<dbReference type="InterPro" id="IPR043128">
    <property type="entry name" value="Rev_trsase/Diguanyl_cyclase"/>
</dbReference>
<evidence type="ECO:0000313" key="1">
    <source>
        <dbReference type="EMBL" id="KKF36040.1"/>
    </source>
</evidence>
<organism evidence="1 2">
    <name type="scientific">Erwinia tracheiphila</name>
    <dbReference type="NCBI Taxonomy" id="65700"/>
    <lineage>
        <taxon>Bacteria</taxon>
        <taxon>Pseudomonadati</taxon>
        <taxon>Pseudomonadota</taxon>
        <taxon>Gammaproteobacteria</taxon>
        <taxon>Enterobacterales</taxon>
        <taxon>Erwiniaceae</taxon>
        <taxon>Erwinia</taxon>
    </lineage>
</organism>
<name>A0A0M2K9H9_9GAMM</name>
<accession>A0A0M2K9H9</accession>
<dbReference type="PATRIC" id="fig|65700.7.peg.3118"/>
<gene>
    <name evidence="1" type="ORF">SY86_12390</name>
</gene>